<keyword evidence="3" id="KW-1185">Reference proteome</keyword>
<dbReference type="SUPFAM" id="SSF141072">
    <property type="entry name" value="CalX-like"/>
    <property type="match status" value="1"/>
</dbReference>
<dbReference type="InterPro" id="IPR001343">
    <property type="entry name" value="Hemolysn_Ca-bd"/>
</dbReference>
<organism evidence="2 3">
    <name type="scientific">Candidatus Enterovibrio altilux</name>
    <dbReference type="NCBI Taxonomy" id="1927128"/>
    <lineage>
        <taxon>Bacteria</taxon>
        <taxon>Pseudomonadati</taxon>
        <taxon>Pseudomonadota</taxon>
        <taxon>Gammaproteobacteria</taxon>
        <taxon>Vibrionales</taxon>
        <taxon>Vibrionaceae</taxon>
        <taxon>Enterovibrio</taxon>
    </lineage>
</organism>
<dbReference type="KEGG" id="elux:BTN50_2126"/>
<dbReference type="PRINTS" id="PR00313">
    <property type="entry name" value="CABNDNGRPT"/>
</dbReference>
<evidence type="ECO:0000256" key="1">
    <source>
        <dbReference type="ARBA" id="ARBA00022837"/>
    </source>
</evidence>
<dbReference type="NCBIfam" id="TIGR01965">
    <property type="entry name" value="VCBS_repeat"/>
    <property type="match status" value="3"/>
</dbReference>
<dbReference type="SUPFAM" id="SSF51120">
    <property type="entry name" value="beta-Roll"/>
    <property type="match status" value="1"/>
</dbReference>
<dbReference type="Proteomes" id="UP000218160">
    <property type="component" value="Chromosome 2"/>
</dbReference>
<dbReference type="InterPro" id="IPR010221">
    <property type="entry name" value="VCBS_dom"/>
</dbReference>
<dbReference type="InterPro" id="IPR011049">
    <property type="entry name" value="Serralysin-like_metalloprot_C"/>
</dbReference>
<accession>A0A291BC16</accession>
<dbReference type="OrthoDB" id="9813456at2"/>
<name>A0A291BC16_9GAMM</name>
<dbReference type="EMBL" id="CP020663">
    <property type="protein sequence ID" value="ATF10534.1"/>
    <property type="molecule type" value="Genomic_DNA"/>
</dbReference>
<sequence>MATDKPTLTLIGDSEVIEGEDANYTLAISEAPISDLTVTVVVGHKTSEDDDVTPITHQVVIAAGTTFTSFTVNTINDGLNESVDNDVFTLSILGSSGGGFEELPSTLTAIETVIRDDAEDAAQLMEDIGTQSISGVLHVLDSNGLTPLEFTNTTVVGNYGSLTLVNGDWTYLLYPTAQILNEGENVTEFIILTATNGTVQTIVISVIGTEDSAVVTGDFIGSVDVADFSINTEASNNIRASNGEIISNANSAWTTTSTMVNNVPYVIATQWGSSGSTIISRVNNDGTLTETDRITYNQSSASVITTSGGNITADVRALGILPESLGNGLTQSNAANIDGQNTLFVTSQNSSSLTAWNISDSGVLTINGGITNINAEDGQSYIRENITFEGANGINYIYVTRPGTDGISKFTYSSKTGEMVNTNEFVFGGETVSSIDVCTTNDYNSFLAAASNDAVRIFAINQSTGALTLVEAVVVPQGTSNSVNYYHTNDNRSYIIYSNNTSNKASIFQMAENGSLTLTDTIDGAGHYFSSAGYIDGEPVYIMPNATAGVDLYTIGRNGSFVLQTTVANISNDWTPPVIVQTEDSSYYLVDADGLASAIKLTVGNTGDGSVGNEGVKVSGSLHISDIDSEDFSSFENITITGTYGTLVLVEGTWIYTLDKDKSSNILDDKIAKDAFRLTAIDGTTQDIIIDVTGHETALEGGVYGKNTDAIIVYLSPQAASPGFIEESSGDVNFNLREYVADLVDDADLSDARKTSMQIISLPNDGVLYYYNESGDKVPVVINNVLSDETIFIFEPNRASITFSQNDIIIATQTTIISNGITVSGGIFSGTKPDDSSTISPANIVWEFQSGESGIGVGLDREITSSLKEVLTIEFTGSTNVTNADIVVSSAFGNFSDTRSAQGKGQLIAFRDGQVVGEYSYANLWEASGGDGVATLNIVNSEGFNELRLYITANVNSNFSVTSISASGVNTTDTQFTYKAINSFGNESEIATVNLGENIIDSVTMPAISTVSGTLVIVNSTGVTAVFANTTKSGTYGSVTLMNGTWTYTLHPALLTVISNNQSIQDTITLTATDGTIAEVTIIISESSNAIISYYTTIANNSLSGLIDMGSISFLGNNDTDNIYAGNNNDGILSLDGDDTVYSGAGDDIIDLGAGNDLVVGGAGNDILIGGDGEDVFTFLNGNEGTNEVPTIDHIGDFNTNQDALNVTDLLQGETNDTIGQYLNIVMDSQGYAMLNISSMGNGMVDQQVVFDNLSVNDMATAYQIDASGISADQISTLIIDAMIVQSRIIID</sequence>
<dbReference type="InterPro" id="IPR038081">
    <property type="entry name" value="CalX-like_sf"/>
</dbReference>
<protein>
    <submittedName>
        <fullName evidence="2">Hemolysin-type calcium-binding region</fullName>
    </submittedName>
</protein>
<dbReference type="GO" id="GO:0005509">
    <property type="term" value="F:calcium ion binding"/>
    <property type="evidence" value="ECO:0007669"/>
    <property type="project" value="InterPro"/>
</dbReference>
<evidence type="ECO:0000313" key="2">
    <source>
        <dbReference type="EMBL" id="ATF10534.1"/>
    </source>
</evidence>
<evidence type="ECO:0000313" key="3">
    <source>
        <dbReference type="Proteomes" id="UP000218160"/>
    </source>
</evidence>
<dbReference type="RefSeq" id="WP_096619998.1">
    <property type="nucleotide sequence ID" value="NZ_CP020663.1"/>
</dbReference>
<reference evidence="3" key="1">
    <citation type="submission" date="2017-04" db="EMBL/GenBank/DDBJ databases">
        <title>Genome evolution of the luminous symbionts of deep sea anglerfish.</title>
        <authorList>
            <person name="Hendry T.A."/>
        </authorList>
    </citation>
    <scope>NUCLEOTIDE SEQUENCE [LARGE SCALE GENOMIC DNA]</scope>
</reference>
<dbReference type="Pfam" id="PF00353">
    <property type="entry name" value="HemolysinCabind"/>
    <property type="match status" value="2"/>
</dbReference>
<gene>
    <name evidence="2" type="ORF">BTN50_2126</name>
</gene>
<proteinExistence type="predicted"/>
<dbReference type="Gene3D" id="2.150.10.10">
    <property type="entry name" value="Serralysin-like metalloprotease, C-terminal"/>
    <property type="match status" value="1"/>
</dbReference>
<keyword evidence="1" id="KW-0106">Calcium</keyword>